<evidence type="ECO:0000313" key="1">
    <source>
        <dbReference type="EMBL" id="RLE08132.1"/>
    </source>
</evidence>
<reference evidence="1 2" key="1">
    <citation type="submission" date="2018-06" db="EMBL/GenBank/DDBJ databases">
        <title>Extensive metabolic versatility and redundancy in microbially diverse, dynamic hydrothermal sediments.</title>
        <authorList>
            <person name="Dombrowski N."/>
            <person name="Teske A."/>
            <person name="Baker B.J."/>
        </authorList>
    </citation>
    <scope>NUCLEOTIDE SEQUENCE [LARGE SCALE GENOMIC DNA]</scope>
    <source>
        <strain evidence="1">B7_G13</strain>
    </source>
</reference>
<dbReference type="AlphaFoldDB" id="A0A662D603"/>
<dbReference type="EMBL" id="QMPY01000043">
    <property type="protein sequence ID" value="RLE08132.1"/>
    <property type="molecule type" value="Genomic_DNA"/>
</dbReference>
<gene>
    <name evidence="1" type="ORF">DRZ78_01665</name>
</gene>
<protein>
    <submittedName>
        <fullName evidence="1">Uncharacterized protein</fullName>
    </submittedName>
</protein>
<comment type="caution">
    <text evidence="1">The sequence shown here is derived from an EMBL/GenBank/DDBJ whole genome shotgun (WGS) entry which is preliminary data.</text>
</comment>
<proteinExistence type="predicted"/>
<accession>A0A662D603</accession>
<dbReference type="Proteomes" id="UP000277457">
    <property type="component" value="Unassembled WGS sequence"/>
</dbReference>
<name>A0A662D603_UNCAE</name>
<sequence>MKRKILDFADEYGGLTLRLFRMNGDLFVRVEWADRNESDYFIIDIECPLRDWEGKVFDVLDTLLDLEAEGIDRKELHRALVEFCYEEKEGE</sequence>
<organism evidence="1 2">
    <name type="scientific">Aerophobetes bacterium</name>
    <dbReference type="NCBI Taxonomy" id="2030807"/>
    <lineage>
        <taxon>Bacteria</taxon>
        <taxon>Candidatus Aerophobota</taxon>
    </lineage>
</organism>
<evidence type="ECO:0000313" key="2">
    <source>
        <dbReference type="Proteomes" id="UP000277457"/>
    </source>
</evidence>